<dbReference type="EMBL" id="CP036425">
    <property type="protein sequence ID" value="QDU35106.1"/>
    <property type="molecule type" value="Genomic_DNA"/>
</dbReference>
<proteinExistence type="inferred from homology"/>
<evidence type="ECO:0000313" key="11">
    <source>
        <dbReference type="Proteomes" id="UP000317369"/>
    </source>
</evidence>
<comment type="cofactor">
    <cofactor evidence="1">
        <name>Mg(2+)</name>
        <dbReference type="ChEBI" id="CHEBI:18420"/>
    </cofactor>
</comment>
<comment type="catalytic activity">
    <reaction evidence="8">
        <text>dTTP + alpha-D-glucose 1-phosphate + H(+) = dTDP-alpha-D-glucose + diphosphate</text>
        <dbReference type="Rhea" id="RHEA:15225"/>
        <dbReference type="ChEBI" id="CHEBI:15378"/>
        <dbReference type="ChEBI" id="CHEBI:33019"/>
        <dbReference type="ChEBI" id="CHEBI:37568"/>
        <dbReference type="ChEBI" id="CHEBI:57477"/>
        <dbReference type="ChEBI" id="CHEBI:58601"/>
        <dbReference type="EC" id="2.7.7.24"/>
    </reaction>
</comment>
<protein>
    <recommendedName>
        <fullName evidence="3">glucose-1-phosphate thymidylyltransferase</fullName>
        <ecNumber evidence="3">2.7.7.24</ecNumber>
    </recommendedName>
</protein>
<dbReference type="KEGG" id="pcor:KS4_31860"/>
<keyword evidence="7" id="KW-0460">Magnesium</keyword>
<accession>A0A517YY23</accession>
<dbReference type="Pfam" id="PF00483">
    <property type="entry name" value="NTP_transferase"/>
    <property type="match status" value="1"/>
</dbReference>
<dbReference type="Proteomes" id="UP000317369">
    <property type="component" value="Chromosome"/>
</dbReference>
<keyword evidence="4 10" id="KW-0808">Transferase</keyword>
<dbReference type="PANTHER" id="PTHR43532:SF1">
    <property type="entry name" value="GLUCOSE-1-PHOSPHATE THYMIDYLYLTRANSFERASE 1"/>
    <property type="match status" value="1"/>
</dbReference>
<organism evidence="10 11">
    <name type="scientific">Poriferisphaera corsica</name>
    <dbReference type="NCBI Taxonomy" id="2528020"/>
    <lineage>
        <taxon>Bacteria</taxon>
        <taxon>Pseudomonadati</taxon>
        <taxon>Planctomycetota</taxon>
        <taxon>Phycisphaerae</taxon>
        <taxon>Phycisphaerales</taxon>
        <taxon>Phycisphaeraceae</taxon>
        <taxon>Poriferisphaera</taxon>
    </lineage>
</organism>
<dbReference type="RefSeq" id="WP_145079959.1">
    <property type="nucleotide sequence ID" value="NZ_CP036425.1"/>
</dbReference>
<dbReference type="PANTHER" id="PTHR43532">
    <property type="entry name" value="GLUCOSE-1-PHOSPHATE THYMIDYLYLTRANSFERASE"/>
    <property type="match status" value="1"/>
</dbReference>
<dbReference type="AlphaFoldDB" id="A0A517YY23"/>
<name>A0A517YY23_9BACT</name>
<keyword evidence="5 10" id="KW-0548">Nucleotidyltransferase</keyword>
<evidence type="ECO:0000256" key="6">
    <source>
        <dbReference type="ARBA" id="ARBA00022723"/>
    </source>
</evidence>
<evidence type="ECO:0000313" key="10">
    <source>
        <dbReference type="EMBL" id="QDU35106.1"/>
    </source>
</evidence>
<sequence>MTTNPTNLTGIILAGGRGTRLQPLTNNLNKHLIPIADLPMILYPIHSLTTLGIRDLIIVTNSEYVPAFQSALAHIPDQFNLNSFRIIPQPEPRGVADALMQAEPHINTPTCVMLGDQLLGSTLHTAHQAFLGNPDQSLILLKQVSDPARYGIATLNTNHQLVDITEKPTQPQSDLAIAGIYFYPPTIFPLCRTLKPSSRGELEISDLNATLLKQGKIHHTSLQGWWADVGTFDSLDYARQMVARHGFNND</sequence>
<dbReference type="InterPro" id="IPR029044">
    <property type="entry name" value="Nucleotide-diphossugar_trans"/>
</dbReference>
<keyword evidence="11" id="KW-1185">Reference proteome</keyword>
<evidence type="ECO:0000256" key="4">
    <source>
        <dbReference type="ARBA" id="ARBA00022679"/>
    </source>
</evidence>
<dbReference type="EC" id="2.7.7.24" evidence="3"/>
<dbReference type="SUPFAM" id="SSF53448">
    <property type="entry name" value="Nucleotide-diphospho-sugar transferases"/>
    <property type="match status" value="1"/>
</dbReference>
<dbReference type="OrthoDB" id="9803871at2"/>
<evidence type="ECO:0000256" key="2">
    <source>
        <dbReference type="ARBA" id="ARBA00010480"/>
    </source>
</evidence>
<comment type="similarity">
    <text evidence="2">Belongs to the glucose-1-phosphate thymidylyltransferase family.</text>
</comment>
<reference evidence="10 11" key="1">
    <citation type="submission" date="2019-02" db="EMBL/GenBank/DDBJ databases">
        <title>Deep-cultivation of Planctomycetes and their phenomic and genomic characterization uncovers novel biology.</title>
        <authorList>
            <person name="Wiegand S."/>
            <person name="Jogler M."/>
            <person name="Boedeker C."/>
            <person name="Pinto D."/>
            <person name="Vollmers J."/>
            <person name="Rivas-Marin E."/>
            <person name="Kohn T."/>
            <person name="Peeters S.H."/>
            <person name="Heuer A."/>
            <person name="Rast P."/>
            <person name="Oberbeckmann S."/>
            <person name="Bunk B."/>
            <person name="Jeske O."/>
            <person name="Meyerdierks A."/>
            <person name="Storesund J.E."/>
            <person name="Kallscheuer N."/>
            <person name="Luecker S."/>
            <person name="Lage O.M."/>
            <person name="Pohl T."/>
            <person name="Merkel B.J."/>
            <person name="Hornburger P."/>
            <person name="Mueller R.-W."/>
            <person name="Bruemmer F."/>
            <person name="Labrenz M."/>
            <person name="Spormann A.M."/>
            <person name="Op den Camp H."/>
            <person name="Overmann J."/>
            <person name="Amann R."/>
            <person name="Jetten M.S.M."/>
            <person name="Mascher T."/>
            <person name="Medema M.H."/>
            <person name="Devos D.P."/>
            <person name="Kaster A.-K."/>
            <person name="Ovreas L."/>
            <person name="Rohde M."/>
            <person name="Galperin M.Y."/>
            <person name="Jogler C."/>
        </authorList>
    </citation>
    <scope>NUCLEOTIDE SEQUENCE [LARGE SCALE GENOMIC DNA]</scope>
    <source>
        <strain evidence="10 11">KS4</strain>
    </source>
</reference>
<dbReference type="InterPro" id="IPR005835">
    <property type="entry name" value="NTP_transferase_dom"/>
</dbReference>
<evidence type="ECO:0000256" key="3">
    <source>
        <dbReference type="ARBA" id="ARBA00012461"/>
    </source>
</evidence>
<feature type="domain" description="Nucleotidyl transferase" evidence="9">
    <location>
        <begin position="10"/>
        <end position="240"/>
    </location>
</feature>
<dbReference type="InterPro" id="IPR005907">
    <property type="entry name" value="G1P_thy_trans_s"/>
</dbReference>
<evidence type="ECO:0000256" key="8">
    <source>
        <dbReference type="ARBA" id="ARBA00049336"/>
    </source>
</evidence>
<evidence type="ECO:0000256" key="7">
    <source>
        <dbReference type="ARBA" id="ARBA00022842"/>
    </source>
</evidence>
<gene>
    <name evidence="10" type="primary">rmlA</name>
    <name evidence="10" type="ORF">KS4_31860</name>
</gene>
<evidence type="ECO:0000259" key="9">
    <source>
        <dbReference type="Pfam" id="PF00483"/>
    </source>
</evidence>
<evidence type="ECO:0000256" key="1">
    <source>
        <dbReference type="ARBA" id="ARBA00001946"/>
    </source>
</evidence>
<dbReference type="GO" id="GO:0008879">
    <property type="term" value="F:glucose-1-phosphate thymidylyltransferase activity"/>
    <property type="evidence" value="ECO:0007669"/>
    <property type="project" value="UniProtKB-EC"/>
</dbReference>
<dbReference type="GO" id="GO:0046872">
    <property type="term" value="F:metal ion binding"/>
    <property type="evidence" value="ECO:0007669"/>
    <property type="project" value="UniProtKB-KW"/>
</dbReference>
<keyword evidence="6" id="KW-0479">Metal-binding</keyword>
<dbReference type="Gene3D" id="3.90.550.10">
    <property type="entry name" value="Spore Coat Polysaccharide Biosynthesis Protein SpsA, Chain A"/>
    <property type="match status" value="1"/>
</dbReference>
<evidence type="ECO:0000256" key="5">
    <source>
        <dbReference type="ARBA" id="ARBA00022695"/>
    </source>
</evidence>